<feature type="compositionally biased region" description="Acidic residues" evidence="1">
    <location>
        <begin position="212"/>
        <end position="235"/>
    </location>
</feature>
<reference evidence="2 3" key="1">
    <citation type="journal article" date="2022" name="Allergy">
        <title>Genome assembly and annotation of Periplaneta americana reveal a comprehensive cockroach allergen profile.</title>
        <authorList>
            <person name="Wang L."/>
            <person name="Xiong Q."/>
            <person name="Saelim N."/>
            <person name="Wang L."/>
            <person name="Nong W."/>
            <person name="Wan A.T."/>
            <person name="Shi M."/>
            <person name="Liu X."/>
            <person name="Cao Q."/>
            <person name="Hui J.H.L."/>
            <person name="Sookrung N."/>
            <person name="Leung T.F."/>
            <person name="Tungtrongchitr A."/>
            <person name="Tsui S.K.W."/>
        </authorList>
    </citation>
    <scope>NUCLEOTIDE SEQUENCE [LARGE SCALE GENOMIC DNA]</scope>
    <source>
        <strain evidence="2">PWHHKU_190912</strain>
    </source>
</reference>
<gene>
    <name evidence="2" type="ORF">ANN_11437</name>
</gene>
<accession>A0ABQ8T506</accession>
<feature type="region of interest" description="Disordered" evidence="1">
    <location>
        <begin position="151"/>
        <end position="175"/>
    </location>
</feature>
<comment type="caution">
    <text evidence="2">The sequence shown here is derived from an EMBL/GenBank/DDBJ whole genome shotgun (WGS) entry which is preliminary data.</text>
</comment>
<organism evidence="2 3">
    <name type="scientific">Periplaneta americana</name>
    <name type="common">American cockroach</name>
    <name type="synonym">Blatta americana</name>
    <dbReference type="NCBI Taxonomy" id="6978"/>
    <lineage>
        <taxon>Eukaryota</taxon>
        <taxon>Metazoa</taxon>
        <taxon>Ecdysozoa</taxon>
        <taxon>Arthropoda</taxon>
        <taxon>Hexapoda</taxon>
        <taxon>Insecta</taxon>
        <taxon>Pterygota</taxon>
        <taxon>Neoptera</taxon>
        <taxon>Polyneoptera</taxon>
        <taxon>Dictyoptera</taxon>
        <taxon>Blattodea</taxon>
        <taxon>Blattoidea</taxon>
        <taxon>Blattidae</taxon>
        <taxon>Blattinae</taxon>
        <taxon>Periplaneta</taxon>
    </lineage>
</organism>
<keyword evidence="3" id="KW-1185">Reference proteome</keyword>
<proteinExistence type="predicted"/>
<feature type="compositionally biased region" description="Gly residues" evidence="1">
    <location>
        <begin position="151"/>
        <end position="170"/>
    </location>
</feature>
<dbReference type="Proteomes" id="UP001148838">
    <property type="component" value="Unassembled WGS sequence"/>
</dbReference>
<name>A0ABQ8T506_PERAM</name>
<evidence type="ECO:0000313" key="3">
    <source>
        <dbReference type="Proteomes" id="UP001148838"/>
    </source>
</evidence>
<evidence type="ECO:0000313" key="2">
    <source>
        <dbReference type="EMBL" id="KAJ4441581.1"/>
    </source>
</evidence>
<protein>
    <submittedName>
        <fullName evidence="2">Uncharacterized protein</fullName>
    </submittedName>
</protein>
<sequence>MILNGPTSRNREGSDQVSVEAKQLGHLYLSIDQETFDPNGNGDVQMSSDLDIVAPMKNQDRPAGCWPHVHMAKQRWTIIQPEWRYRVVSTMNPATIVAPKLHHNAGAQTDQQAAGLTSTYRSRDSSVLYCSSSNGGGGGCGGGGGGGGGGDGGGGDGGGDGGGGDGGGDGDLLSVVNGPPKPLDYFALYTRRVLLNSCVLGGSPPSGVDNDDHGEDADDDDDDDDDDYDDDDHNDDDWFILRRFINCYGFIASE</sequence>
<evidence type="ECO:0000256" key="1">
    <source>
        <dbReference type="SAM" id="MobiDB-lite"/>
    </source>
</evidence>
<dbReference type="EMBL" id="JAJSOF020000015">
    <property type="protein sequence ID" value="KAJ4441581.1"/>
    <property type="molecule type" value="Genomic_DNA"/>
</dbReference>
<feature type="region of interest" description="Disordered" evidence="1">
    <location>
        <begin position="201"/>
        <end position="235"/>
    </location>
</feature>